<dbReference type="Gene3D" id="1.10.150.130">
    <property type="match status" value="1"/>
</dbReference>
<feature type="domain" description="Tyr recombinase" evidence="5">
    <location>
        <begin position="156"/>
        <end position="343"/>
    </location>
</feature>
<dbReference type="AlphaFoldDB" id="A0A2N6UIH4"/>
<reference evidence="6 7" key="1">
    <citation type="submission" date="2017-09" db="EMBL/GenBank/DDBJ databases">
        <title>Bacterial strain isolated from the female urinary microbiota.</title>
        <authorList>
            <person name="Thomas-White K."/>
            <person name="Kumar N."/>
            <person name="Forster S."/>
            <person name="Putonti C."/>
            <person name="Lawley T."/>
            <person name="Wolfe A.J."/>
        </authorList>
    </citation>
    <scope>NUCLEOTIDE SEQUENCE [LARGE SCALE GENOMIC DNA]</scope>
    <source>
        <strain evidence="6 7">UMB0204</strain>
    </source>
</reference>
<evidence type="ECO:0000256" key="2">
    <source>
        <dbReference type="ARBA" id="ARBA00022908"/>
    </source>
</evidence>
<evidence type="ECO:0000313" key="6">
    <source>
        <dbReference type="EMBL" id="PMC81393.1"/>
    </source>
</evidence>
<protein>
    <submittedName>
        <fullName evidence="6">Site-specific integrase</fullName>
    </submittedName>
</protein>
<comment type="caution">
    <text evidence="6">The sequence shown here is derived from an EMBL/GenBank/DDBJ whole genome shotgun (WGS) entry which is preliminary data.</text>
</comment>
<dbReference type="InterPro" id="IPR013762">
    <property type="entry name" value="Integrase-like_cat_sf"/>
</dbReference>
<dbReference type="Pfam" id="PF00589">
    <property type="entry name" value="Phage_integrase"/>
    <property type="match status" value="1"/>
</dbReference>
<evidence type="ECO:0000313" key="7">
    <source>
        <dbReference type="Proteomes" id="UP000235658"/>
    </source>
</evidence>
<dbReference type="PANTHER" id="PTHR30349:SF64">
    <property type="entry name" value="PROPHAGE INTEGRASE INTD-RELATED"/>
    <property type="match status" value="1"/>
</dbReference>
<dbReference type="GO" id="GO:0003677">
    <property type="term" value="F:DNA binding"/>
    <property type="evidence" value="ECO:0007669"/>
    <property type="project" value="UniProtKB-KW"/>
</dbReference>
<dbReference type="SUPFAM" id="SSF56349">
    <property type="entry name" value="DNA breaking-rejoining enzymes"/>
    <property type="match status" value="1"/>
</dbReference>
<dbReference type="InterPro" id="IPR011010">
    <property type="entry name" value="DNA_brk_join_enz"/>
</dbReference>
<keyword evidence="2" id="KW-0229">DNA integration</keyword>
<evidence type="ECO:0000259" key="5">
    <source>
        <dbReference type="PROSITE" id="PS51898"/>
    </source>
</evidence>
<evidence type="ECO:0000256" key="4">
    <source>
        <dbReference type="ARBA" id="ARBA00023172"/>
    </source>
</evidence>
<proteinExistence type="inferred from homology"/>
<sequence length="353" mass="41658">MKITKYQKQNKNFYKFQVRLGEKVTTRAGFKTRNEAIFAYTKLLEEYEEEQEGNISYQKAYIQWLEIYQTKVKETTYEACTSIYEIHILPVFGQTKIQEITVQDCQKFALSLKDYVKGKEYFGYAKRIIDFAIKMNYTKKNPFNNVILPEFKKGKKQINFLTIEEVNTLLEYYKNNQYWYTLFRLMCYTGLRRGETLALTWDDIDFKNKTLTVNKTLSIGEYKKIVLSSPKTESSIRTIDLDDKTILELQKLKIQSKYKLIFPNKKGKYSRLSNIADKLNKAIKETNIKKIRVHDLRHTHASLLFASGASIKYVQTRLGHADVKTTLNIYTHVTKDTKEKYLSNFVKYMENKA</sequence>
<gene>
    <name evidence="6" type="ORF">CJ192_05035</name>
</gene>
<dbReference type="PROSITE" id="PS51898">
    <property type="entry name" value="TYR_RECOMBINASE"/>
    <property type="match status" value="1"/>
</dbReference>
<keyword evidence="4" id="KW-0233">DNA recombination</keyword>
<evidence type="ECO:0000256" key="3">
    <source>
        <dbReference type="ARBA" id="ARBA00023125"/>
    </source>
</evidence>
<dbReference type="InterPro" id="IPR004107">
    <property type="entry name" value="Integrase_SAM-like_N"/>
</dbReference>
<dbReference type="CDD" id="cd01189">
    <property type="entry name" value="INT_ICEBs1_C_like"/>
    <property type="match status" value="1"/>
</dbReference>
<dbReference type="GO" id="GO:0006310">
    <property type="term" value="P:DNA recombination"/>
    <property type="evidence" value="ECO:0007669"/>
    <property type="project" value="UniProtKB-KW"/>
</dbReference>
<dbReference type="Gene3D" id="1.10.443.10">
    <property type="entry name" value="Intergrase catalytic core"/>
    <property type="match status" value="1"/>
</dbReference>
<dbReference type="Pfam" id="PF14659">
    <property type="entry name" value="Phage_int_SAM_3"/>
    <property type="match status" value="1"/>
</dbReference>
<dbReference type="Proteomes" id="UP000235658">
    <property type="component" value="Unassembled WGS sequence"/>
</dbReference>
<organism evidence="6 7">
    <name type="scientific">Anaerococcus hydrogenalis</name>
    <dbReference type="NCBI Taxonomy" id="33029"/>
    <lineage>
        <taxon>Bacteria</taxon>
        <taxon>Bacillati</taxon>
        <taxon>Bacillota</taxon>
        <taxon>Tissierellia</taxon>
        <taxon>Tissierellales</taxon>
        <taxon>Peptoniphilaceae</taxon>
        <taxon>Anaerococcus</taxon>
    </lineage>
</organism>
<comment type="similarity">
    <text evidence="1">Belongs to the 'phage' integrase family.</text>
</comment>
<dbReference type="InterPro" id="IPR002104">
    <property type="entry name" value="Integrase_catalytic"/>
</dbReference>
<dbReference type="EMBL" id="PNHP01000003">
    <property type="protein sequence ID" value="PMC81393.1"/>
    <property type="molecule type" value="Genomic_DNA"/>
</dbReference>
<accession>A0A2N6UIH4</accession>
<dbReference type="GO" id="GO:0015074">
    <property type="term" value="P:DNA integration"/>
    <property type="evidence" value="ECO:0007669"/>
    <property type="project" value="UniProtKB-KW"/>
</dbReference>
<dbReference type="RefSeq" id="WP_102197994.1">
    <property type="nucleotide sequence ID" value="NZ_PNHP01000003.1"/>
</dbReference>
<dbReference type="InterPro" id="IPR010998">
    <property type="entry name" value="Integrase_recombinase_N"/>
</dbReference>
<name>A0A2N6UIH4_9FIRM</name>
<evidence type="ECO:0000256" key="1">
    <source>
        <dbReference type="ARBA" id="ARBA00008857"/>
    </source>
</evidence>
<keyword evidence="3" id="KW-0238">DNA-binding</keyword>
<dbReference type="InterPro" id="IPR050090">
    <property type="entry name" value="Tyrosine_recombinase_XerCD"/>
</dbReference>
<dbReference type="GeneID" id="84578542"/>
<dbReference type="PANTHER" id="PTHR30349">
    <property type="entry name" value="PHAGE INTEGRASE-RELATED"/>
    <property type="match status" value="1"/>
</dbReference>